<proteinExistence type="predicted"/>
<dbReference type="AlphaFoldDB" id="A0AA48IHK8"/>
<protein>
    <submittedName>
        <fullName evidence="1">Ankyrin repeat protein</fullName>
    </submittedName>
</protein>
<dbReference type="Gene3D" id="1.25.40.20">
    <property type="entry name" value="Ankyrin repeat-containing domain"/>
    <property type="match status" value="1"/>
</dbReference>
<organism evidence="1">
    <name type="scientific">Candidatus Paraimprobicoccus trichonymphae</name>
    <dbReference type="NCBI Taxonomy" id="3033793"/>
    <lineage>
        <taxon>Bacteria</taxon>
        <taxon>Bacillati</taxon>
        <taxon>Bacillota</taxon>
        <taxon>Clostridia</taxon>
        <taxon>Candidatus Paraimprobicoccus</taxon>
    </lineage>
</organism>
<evidence type="ECO:0000313" key="1">
    <source>
        <dbReference type="EMBL" id="BED93040.1"/>
    </source>
</evidence>
<dbReference type="InterPro" id="IPR036770">
    <property type="entry name" value="Ankyrin_rpt-contain_sf"/>
</dbReference>
<dbReference type="EMBL" id="AP027925">
    <property type="protein sequence ID" value="BED93040.1"/>
    <property type="molecule type" value="Genomic_DNA"/>
</dbReference>
<reference evidence="1" key="1">
    <citation type="journal article" date="2023" name="ISME J.">
        <title>Emergence of putative energy parasites within Clostridia revealed by genome analysis of a novel endosymbiotic clade.</title>
        <authorList>
            <person name="Takahashi K."/>
            <person name="Kuwahara H."/>
            <person name="Horikawa Y."/>
            <person name="Izawa K."/>
            <person name="Kato D."/>
            <person name="Inagaki T."/>
            <person name="Yuki M."/>
            <person name="Ohkuma M."/>
            <person name="Hongoh Y."/>
        </authorList>
    </citation>
    <scope>NUCLEOTIDE SEQUENCE</scope>
    <source>
        <strain evidence="1">RsTa-C01</strain>
    </source>
</reference>
<dbReference type="Proteomes" id="UP001335720">
    <property type="component" value="Chromosome"/>
</dbReference>
<dbReference type="SUPFAM" id="SSF48403">
    <property type="entry name" value="Ankyrin repeat"/>
    <property type="match status" value="1"/>
</dbReference>
<sequence>MIYIKFESISEILEVIKQNNELREIFKSSKKIEQMYKFILINFKNYNVTFKDFRKHALKKFNMNNTDLSDEELNKIAGGVNKGIIRSAALAISGIMMFGNARMLNASDFVSKNINTGVSQSVTIQNKEELGKQLLDLMHFRPLDIERAKILIENGANVKYKDSFGSTVLHMCNSITEAKNFIERGAVINEKDSRGNTPLHLSV</sequence>
<dbReference type="KEGG" id="ptrh:RsTaC01_0983"/>
<name>A0AA48IHK8_9FIRM</name>
<gene>
    <name evidence="1" type="ORF">RsTaC01_0983</name>
</gene>
<accession>A0AA48IHK8</accession>